<dbReference type="InterPro" id="IPR013078">
    <property type="entry name" value="His_Pase_superF_clade-1"/>
</dbReference>
<feature type="chain" id="PRO_5002898622" evidence="1">
    <location>
        <begin position="34"/>
        <end position="283"/>
    </location>
</feature>
<keyword evidence="1" id="KW-0732">Signal</keyword>
<reference evidence="3" key="1">
    <citation type="journal article" date="2009" name="ISME J.">
        <title>Functional metagenomics reveals diverse beta-lactamases in a remote Alaskan soil.</title>
        <authorList>
            <person name="Allen H.K."/>
            <person name="Moe L.A."/>
            <person name="Rodbumrer J."/>
            <person name="Gaarder A."/>
            <person name="Handelsman J."/>
        </authorList>
    </citation>
    <scope>NUCLEOTIDE SEQUENCE</scope>
</reference>
<evidence type="ECO:0000256" key="1">
    <source>
        <dbReference type="SAM" id="SignalP"/>
    </source>
</evidence>
<dbReference type="GO" id="GO:0006508">
    <property type="term" value="P:proteolysis"/>
    <property type="evidence" value="ECO:0007669"/>
    <property type="project" value="UniProtKB-KW"/>
</dbReference>
<accession>C0INM5</accession>
<sequence>MTGDSPMAHRHFPIRLGALAVACALAAPGLALADAHMIYLTRHAEKAATGADPALTPEGQVRAQNIAAALKKAGITKIYSTSYARTQQTAAPLASYLQLTTQTYDPTQLATFAQQLRGLTGNVLVVGHSDTTPELIRQLGGEPGTDIAETEFDRLYQVAIGQDGDVTTTLLTSLPSPVTAPCANVTLSQPNVSAAAGTWVYYTINVPECANTLTVNMSGGTGDGDLYLRQGAQPTANDYICRPYKPGNTESCVQSNPAAGIWHIGIRSYKTFSGVSLTATATP</sequence>
<dbReference type="GO" id="GO:0008233">
    <property type="term" value="F:peptidase activity"/>
    <property type="evidence" value="ECO:0007669"/>
    <property type="project" value="UniProtKB-KW"/>
</dbReference>
<dbReference type="Pfam" id="PF00300">
    <property type="entry name" value="His_Phos_1"/>
    <property type="match status" value="1"/>
</dbReference>
<organism evidence="3">
    <name type="scientific">uncultured bacterium BLR18</name>
    <dbReference type="NCBI Taxonomy" id="506518"/>
    <lineage>
        <taxon>Bacteria</taxon>
        <taxon>environmental samples</taxon>
    </lineage>
</organism>
<protein>
    <submittedName>
        <fullName evidence="3">Cold-active alkaline serine protease</fullName>
    </submittedName>
</protein>
<dbReference type="EMBL" id="EU408355">
    <property type="protein sequence ID" value="ACN58911.1"/>
    <property type="molecule type" value="Genomic_DNA"/>
</dbReference>
<dbReference type="Gene3D" id="3.40.50.1240">
    <property type="entry name" value="Phosphoglycerate mutase-like"/>
    <property type="match status" value="1"/>
</dbReference>
<name>C0INM5_9BACT</name>
<dbReference type="SMART" id="SM00855">
    <property type="entry name" value="PGAM"/>
    <property type="match status" value="1"/>
</dbReference>
<dbReference type="InterPro" id="IPR007280">
    <property type="entry name" value="Peptidase_C_arc/bac"/>
</dbReference>
<dbReference type="Gene3D" id="2.60.120.380">
    <property type="match status" value="1"/>
</dbReference>
<dbReference type="CDD" id="cd07067">
    <property type="entry name" value="HP_PGM_like"/>
    <property type="match status" value="1"/>
</dbReference>
<dbReference type="Pfam" id="PF04151">
    <property type="entry name" value="PPC"/>
    <property type="match status" value="1"/>
</dbReference>
<dbReference type="InterPro" id="IPR029033">
    <property type="entry name" value="His_PPase_superfam"/>
</dbReference>
<keyword evidence="3" id="KW-0645">Protease</keyword>
<keyword evidence="3" id="KW-0378">Hydrolase</keyword>
<dbReference type="AlphaFoldDB" id="C0INM5"/>
<evidence type="ECO:0000259" key="2">
    <source>
        <dbReference type="Pfam" id="PF04151"/>
    </source>
</evidence>
<dbReference type="SUPFAM" id="SSF53254">
    <property type="entry name" value="Phosphoglycerate mutase-like"/>
    <property type="match status" value="1"/>
</dbReference>
<feature type="domain" description="Peptidase C-terminal archaeal/bacterial" evidence="2">
    <location>
        <begin position="201"/>
        <end position="268"/>
    </location>
</feature>
<feature type="signal peptide" evidence="1">
    <location>
        <begin position="1"/>
        <end position="33"/>
    </location>
</feature>
<proteinExistence type="predicted"/>
<evidence type="ECO:0000313" key="3">
    <source>
        <dbReference type="EMBL" id="ACN58911.1"/>
    </source>
</evidence>
<gene>
    <name evidence="3" type="ORF">AKSOIL_0296</name>
</gene>